<evidence type="ECO:0000256" key="1">
    <source>
        <dbReference type="ARBA" id="ARBA00004571"/>
    </source>
</evidence>
<evidence type="ECO:0000256" key="6">
    <source>
        <dbReference type="ARBA" id="ARBA00023004"/>
    </source>
</evidence>
<dbReference type="PANTHER" id="PTHR32552:SF81">
    <property type="entry name" value="TONB-DEPENDENT OUTER MEMBRANE RECEPTOR"/>
    <property type="match status" value="1"/>
</dbReference>
<accession>A0A2V3V979</accession>
<keyword evidence="7" id="KW-0406">Ion transport</keyword>
<reference evidence="16 17" key="1">
    <citation type="submission" date="2018-05" db="EMBL/GenBank/DDBJ databases">
        <title>Genomic Encyclopedia of Type Strains, Phase IV (KMG-IV): sequencing the most valuable type-strain genomes for metagenomic binning, comparative biology and taxonomic classification.</title>
        <authorList>
            <person name="Goeker M."/>
        </authorList>
    </citation>
    <scope>NUCLEOTIDE SEQUENCE [LARGE SCALE GENOMIC DNA]</scope>
    <source>
        <strain evidence="16 17">DSM 3183</strain>
    </source>
</reference>
<evidence type="ECO:0000256" key="3">
    <source>
        <dbReference type="ARBA" id="ARBA00022452"/>
    </source>
</evidence>
<keyword evidence="6" id="KW-0408">Iron</keyword>
<dbReference type="Pfam" id="PF00593">
    <property type="entry name" value="TonB_dep_Rec_b-barrel"/>
    <property type="match status" value="1"/>
</dbReference>
<protein>
    <submittedName>
        <fullName evidence="16">Iron complex outermembrane receptor protein</fullName>
    </submittedName>
</protein>
<gene>
    <name evidence="16" type="ORF">C7451_10226</name>
</gene>
<evidence type="ECO:0000256" key="12">
    <source>
        <dbReference type="RuleBase" id="RU003357"/>
    </source>
</evidence>
<evidence type="ECO:0000256" key="7">
    <source>
        <dbReference type="ARBA" id="ARBA00023065"/>
    </source>
</evidence>
<keyword evidence="8 12" id="KW-0798">TonB box</keyword>
<dbReference type="Gene3D" id="2.40.170.20">
    <property type="entry name" value="TonB-dependent receptor, beta-barrel domain"/>
    <property type="match status" value="1"/>
</dbReference>
<evidence type="ECO:0000256" key="4">
    <source>
        <dbReference type="ARBA" id="ARBA00022496"/>
    </source>
</evidence>
<dbReference type="InterPro" id="IPR000531">
    <property type="entry name" value="Beta-barrel_TonB"/>
</dbReference>
<dbReference type="GO" id="GO:0009279">
    <property type="term" value="C:cell outer membrane"/>
    <property type="evidence" value="ECO:0007669"/>
    <property type="project" value="UniProtKB-SubCell"/>
</dbReference>
<dbReference type="PANTHER" id="PTHR32552">
    <property type="entry name" value="FERRICHROME IRON RECEPTOR-RELATED"/>
    <property type="match status" value="1"/>
</dbReference>
<name>A0A2V3V979_9SPHN</name>
<evidence type="ECO:0000256" key="11">
    <source>
        <dbReference type="PROSITE-ProRule" id="PRU01360"/>
    </source>
</evidence>
<dbReference type="EMBL" id="QJJM01000002">
    <property type="protein sequence ID" value="PXW78356.1"/>
    <property type="molecule type" value="Genomic_DNA"/>
</dbReference>
<dbReference type="GO" id="GO:0006826">
    <property type="term" value="P:iron ion transport"/>
    <property type="evidence" value="ECO:0007669"/>
    <property type="project" value="UniProtKB-KW"/>
</dbReference>
<dbReference type="InterPro" id="IPR036942">
    <property type="entry name" value="Beta-barrel_TonB_sf"/>
</dbReference>
<evidence type="ECO:0000256" key="9">
    <source>
        <dbReference type="ARBA" id="ARBA00023136"/>
    </source>
</evidence>
<keyword evidence="17" id="KW-1185">Reference proteome</keyword>
<organism evidence="16 17">
    <name type="scientific">Blastomonas natatoria</name>
    <dbReference type="NCBI Taxonomy" id="34015"/>
    <lineage>
        <taxon>Bacteria</taxon>
        <taxon>Pseudomonadati</taxon>
        <taxon>Pseudomonadota</taxon>
        <taxon>Alphaproteobacteria</taxon>
        <taxon>Sphingomonadales</taxon>
        <taxon>Sphingomonadaceae</taxon>
        <taxon>Blastomonas</taxon>
    </lineage>
</organism>
<feature type="signal peptide" evidence="13">
    <location>
        <begin position="1"/>
        <end position="24"/>
    </location>
</feature>
<dbReference type="InterPro" id="IPR039426">
    <property type="entry name" value="TonB-dep_rcpt-like"/>
</dbReference>
<evidence type="ECO:0000313" key="17">
    <source>
        <dbReference type="Proteomes" id="UP000248014"/>
    </source>
</evidence>
<dbReference type="RefSeq" id="WP_244181535.1">
    <property type="nucleotide sequence ID" value="NZ_QJJM01000002.1"/>
</dbReference>
<feature type="domain" description="TonB-dependent receptor plug" evidence="15">
    <location>
        <begin position="55"/>
        <end position="164"/>
    </location>
</feature>
<comment type="subcellular location">
    <subcellularLocation>
        <location evidence="1 11">Cell outer membrane</location>
        <topology evidence="1 11">Multi-pass membrane protein</topology>
    </subcellularLocation>
</comment>
<keyword evidence="3 11" id="KW-1134">Transmembrane beta strand</keyword>
<keyword evidence="10 11" id="KW-0998">Cell outer membrane</keyword>
<evidence type="ECO:0000259" key="15">
    <source>
        <dbReference type="Pfam" id="PF07715"/>
    </source>
</evidence>
<dbReference type="Proteomes" id="UP000248014">
    <property type="component" value="Unassembled WGS sequence"/>
</dbReference>
<proteinExistence type="inferred from homology"/>
<dbReference type="AlphaFoldDB" id="A0A2V3V979"/>
<evidence type="ECO:0000313" key="16">
    <source>
        <dbReference type="EMBL" id="PXW78356.1"/>
    </source>
</evidence>
<evidence type="ECO:0000256" key="2">
    <source>
        <dbReference type="ARBA" id="ARBA00022448"/>
    </source>
</evidence>
<keyword evidence="2 11" id="KW-0813">Transport</keyword>
<keyword evidence="5 11" id="KW-0812">Transmembrane</keyword>
<evidence type="ECO:0000259" key="14">
    <source>
        <dbReference type="Pfam" id="PF00593"/>
    </source>
</evidence>
<keyword evidence="4" id="KW-0410">Iron transport</keyword>
<evidence type="ECO:0000256" key="5">
    <source>
        <dbReference type="ARBA" id="ARBA00022692"/>
    </source>
</evidence>
<dbReference type="InterPro" id="IPR012910">
    <property type="entry name" value="Plug_dom"/>
</dbReference>
<dbReference type="SUPFAM" id="SSF56935">
    <property type="entry name" value="Porins"/>
    <property type="match status" value="1"/>
</dbReference>
<feature type="domain" description="TonB-dependent receptor-like beta-barrel" evidence="14">
    <location>
        <begin position="270"/>
        <end position="686"/>
    </location>
</feature>
<comment type="caution">
    <text evidence="16">The sequence shown here is derived from an EMBL/GenBank/DDBJ whole genome shotgun (WGS) entry which is preliminary data.</text>
</comment>
<dbReference type="PROSITE" id="PS52016">
    <property type="entry name" value="TONB_DEPENDENT_REC_3"/>
    <property type="match status" value="1"/>
</dbReference>
<keyword evidence="13" id="KW-0732">Signal</keyword>
<evidence type="ECO:0000256" key="13">
    <source>
        <dbReference type="SAM" id="SignalP"/>
    </source>
</evidence>
<evidence type="ECO:0000256" key="8">
    <source>
        <dbReference type="ARBA" id="ARBA00023077"/>
    </source>
</evidence>
<comment type="similarity">
    <text evidence="11 12">Belongs to the TonB-dependent receptor family.</text>
</comment>
<feature type="chain" id="PRO_5015945010" evidence="13">
    <location>
        <begin position="25"/>
        <end position="723"/>
    </location>
</feature>
<evidence type="ECO:0000256" key="10">
    <source>
        <dbReference type="ARBA" id="ARBA00023237"/>
    </source>
</evidence>
<keyword evidence="9 11" id="KW-0472">Membrane</keyword>
<keyword evidence="16" id="KW-0675">Receptor</keyword>
<sequence>MISRLLAGLGTTALALAMASQAAAQDSAATGEAESAPGFDEIVVTATKKANAQNVQDVAIAITAFGAEQLENQHIRTLDNLSYSAPNVQLDDVGTAPGFANFSIRGLGINSSIPSIDPTVGVFVDGVYMGISAGILFDTFDLEGVEVLRGPQGLLFGRNVTGGAVVVRTSTPGNDLKVEGRLAVETGLNKIASAVISGPLIEDKLAAKLAVYYNDDDGYFTNRFNGNNDFGASETLIVRSALNFTPTDTISIVGRYEHGRVRGDGAVVSNFGLFRRESFDISVDEEGVTRNDWNQASVEINIDTAFGDGKITNITAYRDYKGFVVSDIDSSPSFTFHADTLTRQDQFSNELRYAGTFGRVDVTTGLYYFEQDIDYIELRRLAGGALRISGGGKQSQTTFGAFFSTDWRMTDTLTVSGGLRYSWEKKRVQVQNLAGNLCDPIGTRTCSSYGFRDSESWQDPTFRVGLQWQPTSDTLAYAFFARGFRSGGYNFRNGNPAEDPGPFDAEKQNSYEIGLKQDFGNVLRLNLAAFHNTVLGLQREIILPVLPIGTTQVIRNSADLRLRGVEAEATLRIGDHLTLNGQLGYTDAQYTRIFFDLTGDRVIDARDFALRPPRLAPWTYGASANFTHDVGSAGEFSARAAYAHRDAAWSNDNNTGLLSAGDIVDINFAFQTADRRWKFSLYGNNLLNDQTEGNVSPLPFFAGSTFSSINKGWVLGAELIFRY</sequence>
<dbReference type="Pfam" id="PF07715">
    <property type="entry name" value="Plug"/>
    <property type="match status" value="1"/>
</dbReference>